<comment type="subunit">
    <text evidence="1">Forms a complex composed of PDGFRL, TNK2 and GRB2.</text>
</comment>
<dbReference type="InterPro" id="IPR042495">
    <property type="entry name" value="PDGFRL"/>
</dbReference>
<accession>A0A834XIK4</accession>
<feature type="domain" description="Ig-like" evidence="4">
    <location>
        <begin position="420"/>
        <end position="496"/>
    </location>
</feature>
<dbReference type="AlphaFoldDB" id="A0A834XIK4"/>
<dbReference type="InterPro" id="IPR003599">
    <property type="entry name" value="Ig_sub"/>
</dbReference>
<dbReference type="PRINTS" id="PR01832">
    <property type="entry name" value="VEGFRECEPTOR"/>
</dbReference>
<organism evidence="5 6">
    <name type="scientific">Aphidius gifuensis</name>
    <name type="common">Parasitoid wasp</name>
    <dbReference type="NCBI Taxonomy" id="684658"/>
    <lineage>
        <taxon>Eukaryota</taxon>
        <taxon>Metazoa</taxon>
        <taxon>Ecdysozoa</taxon>
        <taxon>Arthropoda</taxon>
        <taxon>Hexapoda</taxon>
        <taxon>Insecta</taxon>
        <taxon>Pterygota</taxon>
        <taxon>Neoptera</taxon>
        <taxon>Endopterygota</taxon>
        <taxon>Hymenoptera</taxon>
        <taxon>Apocrita</taxon>
        <taxon>Ichneumonoidea</taxon>
        <taxon>Braconidae</taxon>
        <taxon>Aphidiinae</taxon>
        <taxon>Aphidius</taxon>
    </lineage>
</organism>
<evidence type="ECO:0000256" key="3">
    <source>
        <dbReference type="SAM" id="SignalP"/>
    </source>
</evidence>
<dbReference type="InterPro" id="IPR036179">
    <property type="entry name" value="Ig-like_dom_sf"/>
</dbReference>
<feature type="domain" description="Ig-like" evidence="4">
    <location>
        <begin position="516"/>
        <end position="611"/>
    </location>
</feature>
<evidence type="ECO:0000313" key="6">
    <source>
        <dbReference type="Proteomes" id="UP000639338"/>
    </source>
</evidence>
<name>A0A834XIK4_APHGI</name>
<sequence length="784" mass="89807">MILSFKSWFVLLIIVKIIDGLQLDYLGIKNKENAEINEKEELTFSCLNDDNNINDISLIYPDNNHHVGLSTYEILIDNKTKTYKKNNATYKDSGWYGCSDNEGNTKNIFIWVKSMEHFFLTNKFEVPSEIEFHSSLVVPCIPTSQSYEVQLFTDSEEIPINVSNGIKFDPQVGFLIKNKSYIHDPVDFTCSITMYNRTENLIYHFQSPANYSGEPKIDTNNPVVNAITGDDVRINCTMYYDISKKFKNIFYWIKLSTKNKRLKSVIHYSDLIKAKKTIELKLLNVSHEDAGEYKCITIGVNGEKSASVHVSIHGSDALTINLTAPKQFYSSKLNKMVILKLNTQSHAKTNITWYNPDGYKIVPINSNGKYAIKNNDKYSALSINNVQLNDAGNYTIKVQISSFKNMEKIITLPLIIEGTPVIKTMDKLQNYYMINDSAELSCYAIGFPTPKIQWSIDKDNLDYQDTINLKNETKLLEKNSTFNWKVKTAGTVTCKACITDDNCTKKIFKISLVDVPGGFGIIPNENNTITAGDKFEISCRASLYIYNQVNWYDEHGTKVVSNDNIIIQKNTTELSHISSLSIKSVPNIKRLIYTCEARRTQNNMIYQRNINVTIHDEMRPYFIDTNMNKTTDYLALMSAPDHDVVSSFDSTLSPLKITIDDKNESGTFNDDYYLTPINVEERRKQFSKQRAVNIDDKTDKKINLNYYNIDPLIEMNEIYHEDIVELNNNNYKNDLNQQVCDHEENDIDEKTPMIDQAAKRRSVLMSNPLYMLSDSTTSLHSTLV</sequence>
<feature type="signal peptide" evidence="3">
    <location>
        <begin position="1"/>
        <end position="20"/>
    </location>
</feature>
<dbReference type="InterPro" id="IPR013783">
    <property type="entry name" value="Ig-like_fold"/>
</dbReference>
<proteinExistence type="predicted"/>
<dbReference type="InterPro" id="IPR003598">
    <property type="entry name" value="Ig_sub2"/>
</dbReference>
<dbReference type="PROSITE" id="PS50835">
    <property type="entry name" value="IG_LIKE"/>
    <property type="match status" value="3"/>
</dbReference>
<dbReference type="Pfam" id="PF07679">
    <property type="entry name" value="I-set"/>
    <property type="match status" value="1"/>
</dbReference>
<feature type="domain" description="Ig-like" evidence="4">
    <location>
        <begin position="215"/>
        <end position="311"/>
    </location>
</feature>
<dbReference type="SMART" id="SM00408">
    <property type="entry name" value="IGc2"/>
    <property type="match status" value="2"/>
</dbReference>
<dbReference type="InterPro" id="IPR013098">
    <property type="entry name" value="Ig_I-set"/>
</dbReference>
<feature type="chain" id="PRO_5032521542" description="Platelet-derived growth factor receptor-like protein" evidence="3">
    <location>
        <begin position="21"/>
        <end position="784"/>
    </location>
</feature>
<dbReference type="OrthoDB" id="3256376at2759"/>
<reference evidence="5 6" key="1">
    <citation type="submission" date="2020-08" db="EMBL/GenBank/DDBJ databases">
        <title>Aphidius gifuensis genome sequencing and assembly.</title>
        <authorList>
            <person name="Du Z."/>
        </authorList>
    </citation>
    <scope>NUCLEOTIDE SEQUENCE [LARGE SCALE GENOMIC DNA]</scope>
    <source>
        <strain evidence="5">YNYX2018</strain>
        <tissue evidence="5">Adults</tissue>
    </source>
</reference>
<dbReference type="SUPFAM" id="SSF48726">
    <property type="entry name" value="Immunoglobulin"/>
    <property type="match status" value="3"/>
</dbReference>
<dbReference type="SMART" id="SM00409">
    <property type="entry name" value="IG"/>
    <property type="match status" value="4"/>
</dbReference>
<evidence type="ECO:0000256" key="2">
    <source>
        <dbReference type="ARBA" id="ARBA00019671"/>
    </source>
</evidence>
<comment type="caution">
    <text evidence="5">The sequence shown here is derived from an EMBL/GenBank/DDBJ whole genome shotgun (WGS) entry which is preliminary data.</text>
</comment>
<keyword evidence="3" id="KW-0732">Signal</keyword>
<protein>
    <recommendedName>
        <fullName evidence="2">Platelet-derived growth factor receptor-like protein</fullName>
    </recommendedName>
</protein>
<dbReference type="Gene3D" id="2.60.40.10">
    <property type="entry name" value="Immunoglobulins"/>
    <property type="match status" value="6"/>
</dbReference>
<dbReference type="Proteomes" id="UP000639338">
    <property type="component" value="Unassembled WGS sequence"/>
</dbReference>
<evidence type="ECO:0000313" key="5">
    <source>
        <dbReference type="EMBL" id="KAF7987492.1"/>
    </source>
</evidence>
<keyword evidence="6" id="KW-1185">Reference proteome</keyword>
<dbReference type="PANTHER" id="PTHR15360">
    <property type="entry name" value="PLATELET-DERIVED GROWTH FACTOR RECEPTOR LIKE"/>
    <property type="match status" value="1"/>
</dbReference>
<evidence type="ECO:0000256" key="1">
    <source>
        <dbReference type="ARBA" id="ARBA00011360"/>
    </source>
</evidence>
<dbReference type="PANTHER" id="PTHR15360:SF4">
    <property type="entry name" value="PROTEIN KINASE DOMAIN-CONTAINING PROTEIN"/>
    <property type="match status" value="1"/>
</dbReference>
<dbReference type="InterPro" id="IPR007110">
    <property type="entry name" value="Ig-like_dom"/>
</dbReference>
<evidence type="ECO:0000259" key="4">
    <source>
        <dbReference type="PROSITE" id="PS50835"/>
    </source>
</evidence>
<gene>
    <name evidence="5" type="ORF">HCN44_003254</name>
</gene>
<dbReference type="EMBL" id="JACMRX010000006">
    <property type="protein sequence ID" value="KAF7987492.1"/>
    <property type="molecule type" value="Genomic_DNA"/>
</dbReference>